<dbReference type="PANTHER" id="PTHR14709">
    <property type="entry name" value="GLUTAMINE AND SERINE-RICH PROTEIN 1-RELATED"/>
    <property type="match status" value="1"/>
</dbReference>
<dbReference type="Ensembl" id="ENSHHUT00000014334.1">
    <property type="protein sequence ID" value="ENSHHUP00000013878.1"/>
    <property type="gene ID" value="ENSHHUG00000008554.1"/>
</dbReference>
<accession>A0A4W5K9H4</accession>
<feature type="compositionally biased region" description="Low complexity" evidence="1">
    <location>
        <begin position="158"/>
        <end position="169"/>
    </location>
</feature>
<dbReference type="Proteomes" id="UP000314982">
    <property type="component" value="Unassembled WGS sequence"/>
</dbReference>
<evidence type="ECO:0000313" key="3">
    <source>
        <dbReference type="Ensembl" id="ENSHHUP00000013878.1"/>
    </source>
</evidence>
<dbReference type="InterPro" id="IPR052466">
    <property type="entry name" value="DNA_MethProtect_Complex"/>
</dbReference>
<dbReference type="GeneTree" id="ENSGT00440000037417"/>
<protein>
    <recommendedName>
        <fullName evidence="2">DUF4211 domain-containing protein</fullName>
    </recommendedName>
</protein>
<organism evidence="3 4">
    <name type="scientific">Hucho hucho</name>
    <name type="common">huchen</name>
    <dbReference type="NCBI Taxonomy" id="62062"/>
    <lineage>
        <taxon>Eukaryota</taxon>
        <taxon>Metazoa</taxon>
        <taxon>Chordata</taxon>
        <taxon>Craniata</taxon>
        <taxon>Vertebrata</taxon>
        <taxon>Euteleostomi</taxon>
        <taxon>Actinopterygii</taxon>
        <taxon>Neopterygii</taxon>
        <taxon>Teleostei</taxon>
        <taxon>Protacanthopterygii</taxon>
        <taxon>Salmoniformes</taxon>
        <taxon>Salmonidae</taxon>
        <taxon>Salmoninae</taxon>
        <taxon>Hucho</taxon>
    </lineage>
</organism>
<evidence type="ECO:0000259" key="2">
    <source>
        <dbReference type="Pfam" id="PF13926"/>
    </source>
</evidence>
<dbReference type="PANTHER" id="PTHR14709:SF1">
    <property type="entry name" value="PROLINE-RICH PROTEIN 12"/>
    <property type="match status" value="1"/>
</dbReference>
<feature type="region of interest" description="Disordered" evidence="1">
    <location>
        <begin position="279"/>
        <end position="301"/>
    </location>
</feature>
<dbReference type="AlphaFoldDB" id="A0A4W5K9H4"/>
<feature type="region of interest" description="Disordered" evidence="1">
    <location>
        <begin position="1"/>
        <end position="175"/>
    </location>
</feature>
<reference evidence="3" key="2">
    <citation type="submission" date="2025-08" db="UniProtKB">
        <authorList>
            <consortium name="Ensembl"/>
        </authorList>
    </citation>
    <scope>IDENTIFICATION</scope>
</reference>
<reference evidence="3" key="3">
    <citation type="submission" date="2025-09" db="UniProtKB">
        <authorList>
            <consortium name="Ensembl"/>
        </authorList>
    </citation>
    <scope>IDENTIFICATION</scope>
</reference>
<evidence type="ECO:0000313" key="4">
    <source>
        <dbReference type="Proteomes" id="UP000314982"/>
    </source>
</evidence>
<name>A0A4W5K9H4_9TELE</name>
<feature type="compositionally biased region" description="Basic and acidic residues" evidence="1">
    <location>
        <begin position="1"/>
        <end position="156"/>
    </location>
</feature>
<reference evidence="4" key="1">
    <citation type="submission" date="2018-06" db="EMBL/GenBank/DDBJ databases">
        <title>Genome assembly of Danube salmon.</title>
        <authorList>
            <person name="Macqueen D.J."/>
            <person name="Gundappa M.K."/>
        </authorList>
    </citation>
    <scope>NUCLEOTIDE SEQUENCE [LARGE SCALE GENOMIC DNA]</scope>
</reference>
<evidence type="ECO:0000256" key="1">
    <source>
        <dbReference type="SAM" id="MobiDB-lite"/>
    </source>
</evidence>
<feature type="domain" description="DUF4211" evidence="2">
    <location>
        <begin position="172"/>
        <end position="261"/>
    </location>
</feature>
<dbReference type="Pfam" id="PF13926">
    <property type="entry name" value="DUF4211"/>
    <property type="match status" value="1"/>
</dbReference>
<keyword evidence="4" id="KW-1185">Reference proteome</keyword>
<dbReference type="InterPro" id="IPR025451">
    <property type="entry name" value="DUF4211"/>
</dbReference>
<sequence>MEKKEKEMEKKEKVREQKDKEKEKEREQKEKAREQNDKAREQKEREQKEKAKEQKEKEREQKERERREKEKEREREKEKQREREREKEKKEREEKEKRHSPPQEKVERRSSEVDRKRVREEKRGGGEKKTERPSRARLVKVEPPPKKMKKWLKEVPSDSDSSLDGPSEDQAPVRGGMNSRAMREMFRSYIEMLVSTALDPDMIQALEDTDDELYLPPMRKIDSLLNEQKRRLLRRVNMSGQHQETLHMFPKMTANPLDSGAVKVHLGGECYNRKTLNRVKKSTTPKQQTDSIEQAAEDPGQEEVVQQCMANQGWLETLFNSFIDLLTLSTKA</sequence>
<proteinExistence type="predicted"/>